<dbReference type="AlphaFoldDB" id="A0A839ZTK5"/>
<proteinExistence type="predicted"/>
<organism evidence="2 3">
    <name type="scientific">Phenylobacterium haematophilum</name>
    <dbReference type="NCBI Taxonomy" id="98513"/>
    <lineage>
        <taxon>Bacteria</taxon>
        <taxon>Pseudomonadati</taxon>
        <taxon>Pseudomonadota</taxon>
        <taxon>Alphaproteobacteria</taxon>
        <taxon>Caulobacterales</taxon>
        <taxon>Caulobacteraceae</taxon>
        <taxon>Phenylobacterium</taxon>
    </lineage>
</organism>
<feature type="region of interest" description="Disordered" evidence="1">
    <location>
        <begin position="1"/>
        <end position="28"/>
    </location>
</feature>
<evidence type="ECO:0000313" key="2">
    <source>
        <dbReference type="EMBL" id="MBB3889314.1"/>
    </source>
</evidence>
<accession>A0A839ZTK5</accession>
<dbReference type="RefSeq" id="WP_183769337.1">
    <property type="nucleotide sequence ID" value="NZ_JACIDK010000001.1"/>
</dbReference>
<reference evidence="2 3" key="1">
    <citation type="submission" date="2020-08" db="EMBL/GenBank/DDBJ databases">
        <title>Genomic Encyclopedia of Type Strains, Phase IV (KMG-IV): sequencing the most valuable type-strain genomes for metagenomic binning, comparative biology and taxonomic classification.</title>
        <authorList>
            <person name="Goeker M."/>
        </authorList>
    </citation>
    <scope>NUCLEOTIDE SEQUENCE [LARGE SCALE GENOMIC DNA]</scope>
    <source>
        <strain evidence="2 3">DSM 21793</strain>
    </source>
</reference>
<dbReference type="EMBL" id="JACIDK010000001">
    <property type="protein sequence ID" value="MBB3889314.1"/>
    <property type="molecule type" value="Genomic_DNA"/>
</dbReference>
<protein>
    <recommendedName>
        <fullName evidence="4">DUF3606 domain-containing protein</fullName>
    </recommendedName>
</protein>
<name>A0A839ZTK5_9CAUL</name>
<comment type="caution">
    <text evidence="2">The sequence shown here is derived from an EMBL/GenBank/DDBJ whole genome shotgun (WGS) entry which is preliminary data.</text>
</comment>
<evidence type="ECO:0000256" key="1">
    <source>
        <dbReference type="SAM" id="MobiDB-lite"/>
    </source>
</evidence>
<sequence length="60" mass="6547">MSEDNGDEAAHRPAASEDSGELQYLASKHKITTQQAQDLIRKHGDNRAALDEAAARLRST</sequence>
<dbReference type="Proteomes" id="UP000530564">
    <property type="component" value="Unassembled WGS sequence"/>
</dbReference>
<evidence type="ECO:0008006" key="4">
    <source>
        <dbReference type="Google" id="ProtNLM"/>
    </source>
</evidence>
<keyword evidence="3" id="KW-1185">Reference proteome</keyword>
<evidence type="ECO:0000313" key="3">
    <source>
        <dbReference type="Proteomes" id="UP000530564"/>
    </source>
</evidence>
<gene>
    <name evidence="2" type="ORF">GGQ61_000011</name>
</gene>